<dbReference type="InterPro" id="IPR051943">
    <property type="entry name" value="TRAFAC_Dynamin-like_GTPase"/>
</dbReference>
<dbReference type="Proteomes" id="UP000802098">
    <property type="component" value="Unassembled WGS sequence"/>
</dbReference>
<dbReference type="EMBL" id="JAAOCD010000001">
    <property type="protein sequence ID" value="NHK97075.1"/>
    <property type="molecule type" value="Genomic_DNA"/>
</dbReference>
<protein>
    <submittedName>
        <fullName evidence="2">Dynamin family protein</fullName>
    </submittedName>
</protein>
<keyword evidence="3" id="KW-1185">Reference proteome</keyword>
<dbReference type="Gene3D" id="3.40.50.300">
    <property type="entry name" value="P-loop containing nucleotide triphosphate hydrolases"/>
    <property type="match status" value="1"/>
</dbReference>
<evidence type="ECO:0000313" key="3">
    <source>
        <dbReference type="Proteomes" id="UP000802098"/>
    </source>
</evidence>
<dbReference type="RefSeq" id="WP_009858317.1">
    <property type="nucleotide sequence ID" value="NZ_JAAOCD010000001.1"/>
</dbReference>
<evidence type="ECO:0000313" key="2">
    <source>
        <dbReference type="EMBL" id="NHK97075.1"/>
    </source>
</evidence>
<reference evidence="2 3" key="1">
    <citation type="submission" date="2020-03" db="EMBL/GenBank/DDBJ databases">
        <title>Rubrivivax benzoatilyticus JA2 (sequenced after 10 years sub-culturing).</title>
        <authorList>
            <person name="Gupta D."/>
            <person name="Chintalapati S."/>
            <person name="Chintalapati V.R."/>
        </authorList>
    </citation>
    <scope>NUCLEOTIDE SEQUENCE [LARGE SCALE GENOMIC DNA]</scope>
    <source>
        <strain evidence="2 3">JA2-Mal</strain>
    </source>
</reference>
<evidence type="ECO:0000259" key="1">
    <source>
        <dbReference type="Pfam" id="PF00350"/>
    </source>
</evidence>
<organism evidence="2 3">
    <name type="scientific">Rubrivivax benzoatilyticus</name>
    <dbReference type="NCBI Taxonomy" id="316997"/>
    <lineage>
        <taxon>Bacteria</taxon>
        <taxon>Pseudomonadati</taxon>
        <taxon>Pseudomonadota</taxon>
        <taxon>Betaproteobacteria</taxon>
        <taxon>Burkholderiales</taxon>
        <taxon>Sphaerotilaceae</taxon>
        <taxon>Rubrivivax</taxon>
    </lineage>
</organism>
<accession>A0ABX0HS73</accession>
<gene>
    <name evidence="2" type="ORF">G7087_01665</name>
</gene>
<dbReference type="InterPro" id="IPR045063">
    <property type="entry name" value="Dynamin_N"/>
</dbReference>
<dbReference type="Pfam" id="PF00350">
    <property type="entry name" value="Dynamin_N"/>
    <property type="match status" value="1"/>
</dbReference>
<proteinExistence type="predicted"/>
<dbReference type="PANTHER" id="PTHR43681:SF1">
    <property type="entry name" value="SARCALUMENIN"/>
    <property type="match status" value="1"/>
</dbReference>
<name>A0ABX0HS73_9BURK</name>
<dbReference type="InterPro" id="IPR027417">
    <property type="entry name" value="P-loop_NTPase"/>
</dbReference>
<sequence length="660" mass="72151">MKSSLVSTLDSLAAWRQDVDRRVAVFARFLADHELADAAQTELLATLRERLAAERVVLAFVAEFSRGKSELINAIFFAAAGRRVMPATPGRTTMCPVELFHDPAQPPRLSLLPIETRLAGLSLAELRRRDEAWQSLPLDPQDPEQLAATLAAVTRSRRVTVGEARALGFWHDERPEDNPPLLADGQVEVPAWRHALINFPHALLSRGLVVLDTPGLNAIGAEPELTLSLLPSAHACVFVLAADAGVTRSDLAIWREHLGSDGLERFVVLNKIDTLADPLAEPAVVAAQIERQRDASAASLGVARSRVFPLSAREALAARVAGDAAALERSRLPALESALTAELIPRQHEVLAQAAAGCAQQMRSAASRRLADRRRQLAEQLLELRGLRGKSAAKVRLMLDRVEAESAEFDGCVKRLAALRLVQTRQLGALLDRLGSDALRTEVSAMLSAIGGRAFTAGARESFATLFKRLRATLGDASARTDEMRRMLDSSFVQLNAEHGFAFALQPPPLLNAYVDQLDQLEQNYGRYLGLAQGWRMAMPGSAEQFRRMLLAKLRVVFERAAHDVEVWSQSQSAQVDEQLRERRRGFRRRREALVRIQSAAGELEGRIAEVEQQDQHLVALQVGLDRVVADLVAAARDAEGLERAPVEASAAAPLARDAA</sequence>
<comment type="caution">
    <text evidence="2">The sequence shown here is derived from an EMBL/GenBank/DDBJ whole genome shotgun (WGS) entry which is preliminary data.</text>
</comment>
<dbReference type="SUPFAM" id="SSF52540">
    <property type="entry name" value="P-loop containing nucleoside triphosphate hydrolases"/>
    <property type="match status" value="1"/>
</dbReference>
<feature type="domain" description="Dynamin N-terminal" evidence="1">
    <location>
        <begin position="59"/>
        <end position="272"/>
    </location>
</feature>
<dbReference type="PANTHER" id="PTHR43681">
    <property type="entry name" value="TRANSMEMBRANE GTPASE FZO"/>
    <property type="match status" value="1"/>
</dbReference>